<dbReference type="AlphaFoldDB" id="A0AAV5J832"/>
<reference evidence="1 2" key="1">
    <citation type="journal article" date="2021" name="Commun. Biol.">
        <title>The genome of Shorea leprosula (Dipterocarpaceae) highlights the ecological relevance of drought in aseasonal tropical rainforests.</title>
        <authorList>
            <person name="Ng K.K.S."/>
            <person name="Kobayashi M.J."/>
            <person name="Fawcett J.A."/>
            <person name="Hatakeyama M."/>
            <person name="Paape T."/>
            <person name="Ng C.H."/>
            <person name="Ang C.C."/>
            <person name="Tnah L.H."/>
            <person name="Lee C.T."/>
            <person name="Nishiyama T."/>
            <person name="Sese J."/>
            <person name="O'Brien M.J."/>
            <person name="Copetti D."/>
            <person name="Mohd Noor M.I."/>
            <person name="Ong R.C."/>
            <person name="Putra M."/>
            <person name="Sireger I.Z."/>
            <person name="Indrioko S."/>
            <person name="Kosugi Y."/>
            <person name="Izuno A."/>
            <person name="Isagi Y."/>
            <person name="Lee S.L."/>
            <person name="Shimizu K.K."/>
        </authorList>
    </citation>
    <scope>NUCLEOTIDE SEQUENCE [LARGE SCALE GENOMIC DNA]</scope>
    <source>
        <strain evidence="1">214</strain>
    </source>
</reference>
<gene>
    <name evidence="1" type="ORF">SLEP1_g18454</name>
</gene>
<dbReference type="EMBL" id="BPVZ01000025">
    <property type="protein sequence ID" value="GKV06579.1"/>
    <property type="molecule type" value="Genomic_DNA"/>
</dbReference>
<sequence>MCYSNRVSSGDQKGSVVVQQRWLALRTPPVITTVRRTPSIEGTGEAGGAGLTKRCVCSPSTHPGSFKCRHHRAEYPWGGRLVNKR</sequence>
<proteinExistence type="predicted"/>
<dbReference type="Proteomes" id="UP001054252">
    <property type="component" value="Unassembled WGS sequence"/>
</dbReference>
<dbReference type="PANTHER" id="PTHR33132">
    <property type="entry name" value="OSJNBB0118P14.9 PROTEIN"/>
    <property type="match status" value="1"/>
</dbReference>
<evidence type="ECO:0000313" key="1">
    <source>
        <dbReference type="EMBL" id="GKV06579.1"/>
    </source>
</evidence>
<keyword evidence="2" id="KW-1185">Reference proteome</keyword>
<dbReference type="PANTHER" id="PTHR33132:SF135">
    <property type="entry name" value="OS02G0799700 PROTEIN"/>
    <property type="match status" value="1"/>
</dbReference>
<accession>A0AAV5J832</accession>
<protein>
    <recommendedName>
        <fullName evidence="3">SWIM-type domain-containing protein</fullName>
    </recommendedName>
</protein>
<evidence type="ECO:0000313" key="2">
    <source>
        <dbReference type="Proteomes" id="UP001054252"/>
    </source>
</evidence>
<comment type="caution">
    <text evidence="1">The sequence shown here is derived from an EMBL/GenBank/DDBJ whole genome shotgun (WGS) entry which is preliminary data.</text>
</comment>
<evidence type="ECO:0008006" key="3">
    <source>
        <dbReference type="Google" id="ProtNLM"/>
    </source>
</evidence>
<organism evidence="1 2">
    <name type="scientific">Rubroshorea leprosula</name>
    <dbReference type="NCBI Taxonomy" id="152421"/>
    <lineage>
        <taxon>Eukaryota</taxon>
        <taxon>Viridiplantae</taxon>
        <taxon>Streptophyta</taxon>
        <taxon>Embryophyta</taxon>
        <taxon>Tracheophyta</taxon>
        <taxon>Spermatophyta</taxon>
        <taxon>Magnoliopsida</taxon>
        <taxon>eudicotyledons</taxon>
        <taxon>Gunneridae</taxon>
        <taxon>Pentapetalae</taxon>
        <taxon>rosids</taxon>
        <taxon>malvids</taxon>
        <taxon>Malvales</taxon>
        <taxon>Dipterocarpaceae</taxon>
        <taxon>Rubroshorea</taxon>
    </lineage>
</organism>
<name>A0AAV5J832_9ROSI</name>